<dbReference type="Gene3D" id="1.10.630.10">
    <property type="entry name" value="Cytochrome P450"/>
    <property type="match status" value="1"/>
</dbReference>
<dbReference type="GO" id="GO:0005789">
    <property type="term" value="C:endoplasmic reticulum membrane"/>
    <property type="evidence" value="ECO:0007669"/>
    <property type="project" value="UniProtKB-SubCell"/>
</dbReference>
<dbReference type="InterPro" id="IPR001128">
    <property type="entry name" value="Cyt_P450"/>
</dbReference>
<dbReference type="Proteomes" id="UP001154078">
    <property type="component" value="Chromosome 2"/>
</dbReference>
<dbReference type="PRINTS" id="PR00465">
    <property type="entry name" value="EP450IV"/>
</dbReference>
<dbReference type="GO" id="GO:0004497">
    <property type="term" value="F:monooxygenase activity"/>
    <property type="evidence" value="ECO:0007669"/>
    <property type="project" value="UniProtKB-KW"/>
</dbReference>
<keyword evidence="14" id="KW-0812">Transmembrane</keyword>
<dbReference type="Pfam" id="PF00067">
    <property type="entry name" value="p450"/>
    <property type="match status" value="1"/>
</dbReference>
<evidence type="ECO:0000256" key="6">
    <source>
        <dbReference type="ARBA" id="ARBA00022617"/>
    </source>
</evidence>
<dbReference type="GO" id="GO:0016705">
    <property type="term" value="F:oxidoreductase activity, acting on paired donors, with incorporation or reduction of molecular oxygen"/>
    <property type="evidence" value="ECO:0007669"/>
    <property type="project" value="InterPro"/>
</dbReference>
<evidence type="ECO:0000256" key="10">
    <source>
        <dbReference type="ARBA" id="ARBA00023002"/>
    </source>
</evidence>
<dbReference type="InterPro" id="IPR002403">
    <property type="entry name" value="Cyt_P450_E_grp-IV"/>
</dbReference>
<keyword evidence="8" id="KW-0256">Endoplasmic reticulum</keyword>
<comment type="function">
    <text evidence="2">May be involved in the metabolism of insect hormones and in the breakdown of synthetic insecticides.</text>
</comment>
<evidence type="ECO:0000256" key="12">
    <source>
        <dbReference type="ARBA" id="ARBA00023033"/>
    </source>
</evidence>
<name>A0A9P0FDL1_BRAAE</name>
<keyword evidence="14" id="KW-1133">Transmembrane helix</keyword>
<comment type="subcellular location">
    <subcellularLocation>
        <location evidence="4">Endoplasmic reticulum membrane</location>
        <topology evidence="4">Peripheral membrane protein</topology>
    </subcellularLocation>
    <subcellularLocation>
        <location evidence="3">Microsome membrane</location>
        <topology evidence="3">Peripheral membrane protein</topology>
    </subcellularLocation>
</comment>
<dbReference type="OrthoDB" id="1470350at2759"/>
<keyword evidence="6" id="KW-0349">Heme</keyword>
<feature type="transmembrane region" description="Helical" evidence="14">
    <location>
        <begin position="86"/>
        <end position="111"/>
    </location>
</feature>
<dbReference type="InterPro" id="IPR050476">
    <property type="entry name" value="Insect_CytP450_Detox"/>
</dbReference>
<evidence type="ECO:0000256" key="7">
    <source>
        <dbReference type="ARBA" id="ARBA00022723"/>
    </source>
</evidence>
<keyword evidence="7" id="KW-0479">Metal-binding</keyword>
<evidence type="ECO:0008006" key="17">
    <source>
        <dbReference type="Google" id="ProtNLM"/>
    </source>
</evidence>
<keyword evidence="12" id="KW-0503">Monooxygenase</keyword>
<keyword evidence="9" id="KW-0492">Microsome</keyword>
<sequence length="448" mass="53520">MTFCDEEIKFFMKESTFIYCITSFTFLVVGFFILVQRAFSFFEKKGIPRGGVPRVPFGNVKDVIYQECNFNIHLWKYYNRFKRKKFHFAGLYILFKPFVMMMDPFLIYTVLTDKKHFQSQKDISKLFKDEIQDQLLEKYDTLEEIIYKSLVEKSYNLDYESLDAFFVETSSAILGLPITQNKKYSSNLLHYFSLCHESVWKIFTPNSSYNKNLKSQIANEILRRKKNDLRKFDLINSLSENNTSDFEEILDFCFDSMEYSKSITQFCLYELCQNSDIQQEIIGEVRRFRKDERKITRKNLNQLAILDATIKECLRKYPPRATIMKKCCEDFKNEKYKLNIPRHCMTVISVYGVHHDPMNFPNPEEFDPDRFYEENDKYLKSYSFVPFGDDENTEIYTKYIVLQVKLCLLTILSRYKVYLKNSCKLEFDCRKTTLSPKEPFVFNLEVLK</sequence>
<evidence type="ECO:0000256" key="14">
    <source>
        <dbReference type="SAM" id="Phobius"/>
    </source>
</evidence>
<dbReference type="SUPFAM" id="SSF48264">
    <property type="entry name" value="Cytochrome P450"/>
    <property type="match status" value="1"/>
</dbReference>
<dbReference type="GO" id="GO:0020037">
    <property type="term" value="F:heme binding"/>
    <property type="evidence" value="ECO:0007669"/>
    <property type="project" value="InterPro"/>
</dbReference>
<dbReference type="AlphaFoldDB" id="A0A9P0FDL1"/>
<evidence type="ECO:0000256" key="13">
    <source>
        <dbReference type="ARBA" id="ARBA00023136"/>
    </source>
</evidence>
<keyword evidence="10" id="KW-0560">Oxidoreductase</keyword>
<reference evidence="15" key="1">
    <citation type="submission" date="2021-12" db="EMBL/GenBank/DDBJ databases">
        <authorList>
            <person name="King R."/>
        </authorList>
    </citation>
    <scope>NUCLEOTIDE SEQUENCE</scope>
</reference>
<evidence type="ECO:0000256" key="5">
    <source>
        <dbReference type="ARBA" id="ARBA00010617"/>
    </source>
</evidence>
<keyword evidence="11" id="KW-0408">Iron</keyword>
<dbReference type="PANTHER" id="PTHR24292">
    <property type="entry name" value="CYTOCHROME P450"/>
    <property type="match status" value="1"/>
</dbReference>
<evidence type="ECO:0000256" key="9">
    <source>
        <dbReference type="ARBA" id="ARBA00022848"/>
    </source>
</evidence>
<keyword evidence="13 14" id="KW-0472">Membrane</keyword>
<comment type="cofactor">
    <cofactor evidence="1">
        <name>heme</name>
        <dbReference type="ChEBI" id="CHEBI:30413"/>
    </cofactor>
</comment>
<evidence type="ECO:0000256" key="2">
    <source>
        <dbReference type="ARBA" id="ARBA00003690"/>
    </source>
</evidence>
<organism evidence="15 16">
    <name type="scientific">Brassicogethes aeneus</name>
    <name type="common">Rape pollen beetle</name>
    <name type="synonym">Meligethes aeneus</name>
    <dbReference type="NCBI Taxonomy" id="1431903"/>
    <lineage>
        <taxon>Eukaryota</taxon>
        <taxon>Metazoa</taxon>
        <taxon>Ecdysozoa</taxon>
        <taxon>Arthropoda</taxon>
        <taxon>Hexapoda</taxon>
        <taxon>Insecta</taxon>
        <taxon>Pterygota</taxon>
        <taxon>Neoptera</taxon>
        <taxon>Endopterygota</taxon>
        <taxon>Coleoptera</taxon>
        <taxon>Polyphaga</taxon>
        <taxon>Cucujiformia</taxon>
        <taxon>Nitidulidae</taxon>
        <taxon>Meligethinae</taxon>
        <taxon>Brassicogethes</taxon>
    </lineage>
</organism>
<evidence type="ECO:0000313" key="16">
    <source>
        <dbReference type="Proteomes" id="UP001154078"/>
    </source>
</evidence>
<comment type="similarity">
    <text evidence="5">Belongs to the cytochrome P450 family.</text>
</comment>
<evidence type="ECO:0000256" key="11">
    <source>
        <dbReference type="ARBA" id="ARBA00023004"/>
    </source>
</evidence>
<dbReference type="EMBL" id="OV121133">
    <property type="protein sequence ID" value="CAH0550010.1"/>
    <property type="molecule type" value="Genomic_DNA"/>
</dbReference>
<evidence type="ECO:0000313" key="15">
    <source>
        <dbReference type="EMBL" id="CAH0550010.1"/>
    </source>
</evidence>
<gene>
    <name evidence="15" type="ORF">MELIAE_LOCUS2931</name>
</gene>
<evidence type="ECO:0000256" key="3">
    <source>
        <dbReference type="ARBA" id="ARBA00004174"/>
    </source>
</evidence>
<dbReference type="GO" id="GO:0005506">
    <property type="term" value="F:iron ion binding"/>
    <property type="evidence" value="ECO:0007669"/>
    <property type="project" value="InterPro"/>
</dbReference>
<protein>
    <recommendedName>
        <fullName evidence="17">Cytochrome P450</fullName>
    </recommendedName>
</protein>
<keyword evidence="16" id="KW-1185">Reference proteome</keyword>
<dbReference type="InterPro" id="IPR036396">
    <property type="entry name" value="Cyt_P450_sf"/>
</dbReference>
<evidence type="ECO:0000256" key="8">
    <source>
        <dbReference type="ARBA" id="ARBA00022824"/>
    </source>
</evidence>
<dbReference type="PANTHER" id="PTHR24292:SF54">
    <property type="entry name" value="CYP9F3-RELATED"/>
    <property type="match status" value="1"/>
</dbReference>
<evidence type="ECO:0000256" key="1">
    <source>
        <dbReference type="ARBA" id="ARBA00001971"/>
    </source>
</evidence>
<proteinExistence type="inferred from homology"/>
<evidence type="ECO:0000256" key="4">
    <source>
        <dbReference type="ARBA" id="ARBA00004406"/>
    </source>
</evidence>
<feature type="transmembrane region" description="Helical" evidence="14">
    <location>
        <begin position="16"/>
        <end position="35"/>
    </location>
</feature>
<accession>A0A9P0FDL1</accession>